<evidence type="ECO:0000313" key="10">
    <source>
        <dbReference type="Proteomes" id="UP000611640"/>
    </source>
</evidence>
<accession>A0A7R7DTQ1</accession>
<dbReference type="Proteomes" id="UP000611640">
    <property type="component" value="Chromosome"/>
</dbReference>
<comment type="similarity">
    <text evidence="1">Belongs to the sigma-70 factor family. ECF subfamily.</text>
</comment>
<protein>
    <submittedName>
        <fullName evidence="9">Putative alternative RNA polymerase SigI</fullName>
    </submittedName>
</protein>
<comment type="subunit">
    <text evidence="2">Interacts transiently with the RNA polymerase catalytic core formed by RpoA, RpoB, RpoC and RpoZ (2 alpha, 1 beta, 1 beta' and 1 omega subunit) to form the RNA polymerase holoenzyme that can initiate transcription.</text>
</comment>
<name>A0A7R7DTQ1_9ACTN</name>
<keyword evidence="5" id="KW-0804">Transcription</keyword>
<keyword evidence="3" id="KW-0805">Transcription regulation</keyword>
<evidence type="ECO:0000256" key="4">
    <source>
        <dbReference type="ARBA" id="ARBA00023082"/>
    </source>
</evidence>
<evidence type="ECO:0000259" key="8">
    <source>
        <dbReference type="Pfam" id="PF08281"/>
    </source>
</evidence>
<dbReference type="InterPro" id="IPR013325">
    <property type="entry name" value="RNA_pol_sigma_r2"/>
</dbReference>
<dbReference type="InterPro" id="IPR052704">
    <property type="entry name" value="ECF_Sigma-70_Domain"/>
</dbReference>
<dbReference type="InterPro" id="IPR013324">
    <property type="entry name" value="RNA_pol_sigma_r3/r4-like"/>
</dbReference>
<gene>
    <name evidence="9" type="ORF">Athai_50640</name>
</gene>
<evidence type="ECO:0000256" key="6">
    <source>
        <dbReference type="SAM" id="MobiDB-lite"/>
    </source>
</evidence>
<evidence type="ECO:0000313" key="9">
    <source>
        <dbReference type="EMBL" id="BCJ37561.1"/>
    </source>
</evidence>
<organism evidence="9 10">
    <name type="scientific">Actinocatenispora thailandica</name>
    <dbReference type="NCBI Taxonomy" id="227318"/>
    <lineage>
        <taxon>Bacteria</taxon>
        <taxon>Bacillati</taxon>
        <taxon>Actinomycetota</taxon>
        <taxon>Actinomycetes</taxon>
        <taxon>Micromonosporales</taxon>
        <taxon>Micromonosporaceae</taxon>
        <taxon>Actinocatenispora</taxon>
    </lineage>
</organism>
<dbReference type="Gene3D" id="1.10.10.10">
    <property type="entry name" value="Winged helix-like DNA-binding domain superfamily/Winged helix DNA-binding domain"/>
    <property type="match status" value="1"/>
</dbReference>
<feature type="domain" description="RNA polymerase sigma factor 70 region 4 type 2" evidence="8">
    <location>
        <begin position="112"/>
        <end position="164"/>
    </location>
</feature>
<keyword evidence="10" id="KW-1185">Reference proteome</keyword>
<dbReference type="SUPFAM" id="SSF54427">
    <property type="entry name" value="NTF2-like"/>
    <property type="match status" value="1"/>
</dbReference>
<dbReference type="PANTHER" id="PTHR30173:SF43">
    <property type="entry name" value="ECF RNA POLYMERASE SIGMA FACTOR SIGI-RELATED"/>
    <property type="match status" value="1"/>
</dbReference>
<dbReference type="GO" id="GO:0016987">
    <property type="term" value="F:sigma factor activity"/>
    <property type="evidence" value="ECO:0007669"/>
    <property type="project" value="UniProtKB-KW"/>
</dbReference>
<dbReference type="InterPro" id="IPR013249">
    <property type="entry name" value="RNA_pol_sigma70_r4_t2"/>
</dbReference>
<proteinExistence type="inferred from homology"/>
<feature type="region of interest" description="Disordered" evidence="6">
    <location>
        <begin position="75"/>
        <end position="102"/>
    </location>
</feature>
<keyword evidence="4" id="KW-0731">Sigma factor</keyword>
<dbReference type="InterPro" id="IPR036388">
    <property type="entry name" value="WH-like_DNA-bd_sf"/>
</dbReference>
<evidence type="ECO:0000256" key="3">
    <source>
        <dbReference type="ARBA" id="ARBA00023015"/>
    </source>
</evidence>
<dbReference type="AlphaFoldDB" id="A0A7R7DTQ1"/>
<dbReference type="InterPro" id="IPR032710">
    <property type="entry name" value="NTF2-like_dom_sf"/>
</dbReference>
<dbReference type="Pfam" id="PF08281">
    <property type="entry name" value="Sigma70_r4_2"/>
    <property type="match status" value="1"/>
</dbReference>
<dbReference type="GO" id="GO:0003677">
    <property type="term" value="F:DNA binding"/>
    <property type="evidence" value="ECO:0007669"/>
    <property type="project" value="InterPro"/>
</dbReference>
<evidence type="ECO:0000256" key="5">
    <source>
        <dbReference type="ARBA" id="ARBA00023163"/>
    </source>
</evidence>
<dbReference type="RefSeq" id="WP_203963752.1">
    <property type="nucleotide sequence ID" value="NZ_AP023355.1"/>
</dbReference>
<feature type="compositionally biased region" description="Low complexity" evidence="6">
    <location>
        <begin position="78"/>
        <end position="99"/>
    </location>
</feature>
<feature type="domain" description="RNA polymerase sigma-70 region 2" evidence="7">
    <location>
        <begin position="13"/>
        <end position="73"/>
    </location>
</feature>
<dbReference type="GO" id="GO:0006352">
    <property type="term" value="P:DNA-templated transcription initiation"/>
    <property type="evidence" value="ECO:0007669"/>
    <property type="project" value="InterPro"/>
</dbReference>
<dbReference type="PANTHER" id="PTHR30173">
    <property type="entry name" value="SIGMA 19 FACTOR"/>
    <property type="match status" value="1"/>
</dbReference>
<dbReference type="InterPro" id="IPR014284">
    <property type="entry name" value="RNA_pol_sigma-70_dom"/>
</dbReference>
<evidence type="ECO:0000256" key="2">
    <source>
        <dbReference type="ARBA" id="ARBA00011344"/>
    </source>
</evidence>
<sequence>MSDETRIRAAWQADRPYLLAVAAGMLGRSVDAEDVVQEAFARLAEVGPARIDDLRGWLIVVTRRLCLDRLRAAETRRTTATATPPEAAPAAGADPLGADPADRLTLDDEVRRALTVLLDRLSPAERTSFVLHDVFGFPFDAVAELVGRTPGACRQLARRARLSLGAPEPARRAAPVPAESAALADRFIAACAGGDVGALVGLLDPAADGLAIVLGLGAPAETHGVPAVAERAIAFFGPAAGVTLAPFALEGHAGVLARRGDAVVAVIRLDERAGRIRHLHAIALPLFPA</sequence>
<dbReference type="EMBL" id="AP023355">
    <property type="protein sequence ID" value="BCJ37561.1"/>
    <property type="molecule type" value="Genomic_DNA"/>
</dbReference>
<evidence type="ECO:0000259" key="7">
    <source>
        <dbReference type="Pfam" id="PF04542"/>
    </source>
</evidence>
<dbReference type="Gene3D" id="1.10.1740.10">
    <property type="match status" value="1"/>
</dbReference>
<evidence type="ECO:0000256" key="1">
    <source>
        <dbReference type="ARBA" id="ARBA00010641"/>
    </source>
</evidence>
<dbReference type="Pfam" id="PF04542">
    <property type="entry name" value="Sigma70_r2"/>
    <property type="match status" value="1"/>
</dbReference>
<dbReference type="KEGG" id="atl:Athai_50640"/>
<dbReference type="InterPro" id="IPR007627">
    <property type="entry name" value="RNA_pol_sigma70_r2"/>
</dbReference>
<dbReference type="SUPFAM" id="SSF88946">
    <property type="entry name" value="Sigma2 domain of RNA polymerase sigma factors"/>
    <property type="match status" value="1"/>
</dbReference>
<dbReference type="SUPFAM" id="SSF88659">
    <property type="entry name" value="Sigma3 and sigma4 domains of RNA polymerase sigma factors"/>
    <property type="match status" value="1"/>
</dbReference>
<reference evidence="9 10" key="1">
    <citation type="submission" date="2020-08" db="EMBL/GenBank/DDBJ databases">
        <title>Whole genome shotgun sequence of Actinocatenispora thailandica NBRC 105041.</title>
        <authorList>
            <person name="Komaki H."/>
            <person name="Tamura T."/>
        </authorList>
    </citation>
    <scope>NUCLEOTIDE SEQUENCE [LARGE SCALE GENOMIC DNA]</scope>
    <source>
        <strain evidence="9 10">NBRC 105041</strain>
    </source>
</reference>
<dbReference type="NCBIfam" id="TIGR02937">
    <property type="entry name" value="sigma70-ECF"/>
    <property type="match status" value="1"/>
</dbReference>